<dbReference type="PANTHER" id="PTHR33217:SF8">
    <property type="entry name" value="MUTATOR FAMILY TRANSPOSASE"/>
    <property type="match status" value="1"/>
</dbReference>
<keyword evidence="6" id="KW-0814">Transposable element</keyword>
<feature type="region of interest" description="Disordered" evidence="7">
    <location>
        <begin position="50"/>
        <end position="82"/>
    </location>
</feature>
<evidence type="ECO:0000256" key="1">
    <source>
        <dbReference type="ARBA" id="ARBA00002190"/>
    </source>
</evidence>
<evidence type="ECO:0000256" key="3">
    <source>
        <dbReference type="ARBA" id="ARBA00022578"/>
    </source>
</evidence>
<evidence type="ECO:0000256" key="6">
    <source>
        <dbReference type="RuleBase" id="RU365089"/>
    </source>
</evidence>
<dbReference type="STRING" id="1120964.GCA_001313265_02924"/>
<evidence type="ECO:0000256" key="2">
    <source>
        <dbReference type="ARBA" id="ARBA00010961"/>
    </source>
</evidence>
<dbReference type="InterPro" id="IPR001207">
    <property type="entry name" value="Transposase_mutator"/>
</dbReference>
<reference evidence="9" key="1">
    <citation type="submission" date="2016-10" db="EMBL/GenBank/DDBJ databases">
        <authorList>
            <person name="Varghese N."/>
            <person name="Submissions S."/>
        </authorList>
    </citation>
    <scope>NUCLEOTIDE SEQUENCE [LARGE SCALE GENOMIC DNA]</scope>
    <source>
        <strain evidence="9">DSM 17298</strain>
    </source>
</reference>
<dbReference type="EMBL" id="FNVR01000004">
    <property type="protein sequence ID" value="SEF71580.1"/>
    <property type="molecule type" value="Genomic_DNA"/>
</dbReference>
<protein>
    <recommendedName>
        <fullName evidence="6">Mutator family transposase</fullName>
    </recommendedName>
</protein>
<evidence type="ECO:0000256" key="4">
    <source>
        <dbReference type="ARBA" id="ARBA00023125"/>
    </source>
</evidence>
<evidence type="ECO:0000313" key="9">
    <source>
        <dbReference type="Proteomes" id="UP000236736"/>
    </source>
</evidence>
<evidence type="ECO:0000256" key="7">
    <source>
        <dbReference type="SAM" id="MobiDB-lite"/>
    </source>
</evidence>
<dbReference type="PANTHER" id="PTHR33217">
    <property type="entry name" value="TRANSPOSASE FOR INSERTION SEQUENCE ELEMENT IS1081"/>
    <property type="match status" value="1"/>
</dbReference>
<dbReference type="AlphaFoldDB" id="A0A1H5U980"/>
<keyword evidence="4 6" id="KW-0238">DNA-binding</keyword>
<comment type="function">
    <text evidence="1 6">Required for the transposition of the insertion element.</text>
</comment>
<dbReference type="Pfam" id="PF00872">
    <property type="entry name" value="Transposase_mut"/>
    <property type="match status" value="1"/>
</dbReference>
<dbReference type="GO" id="GO:0006313">
    <property type="term" value="P:DNA transposition"/>
    <property type="evidence" value="ECO:0007669"/>
    <property type="project" value="UniProtKB-UniRule"/>
</dbReference>
<proteinExistence type="inferred from homology"/>
<evidence type="ECO:0000313" key="8">
    <source>
        <dbReference type="EMBL" id="SEF71580.1"/>
    </source>
</evidence>
<dbReference type="GO" id="GO:0004803">
    <property type="term" value="F:transposase activity"/>
    <property type="evidence" value="ECO:0007669"/>
    <property type="project" value="UniProtKB-UniRule"/>
</dbReference>
<evidence type="ECO:0000256" key="5">
    <source>
        <dbReference type="ARBA" id="ARBA00023172"/>
    </source>
</evidence>
<keyword evidence="3 6" id="KW-0815">Transposition</keyword>
<organism evidence="8 9">
    <name type="scientific">Algoriphagus boritolerans DSM 17298 = JCM 18970</name>
    <dbReference type="NCBI Taxonomy" id="1120964"/>
    <lineage>
        <taxon>Bacteria</taxon>
        <taxon>Pseudomonadati</taxon>
        <taxon>Bacteroidota</taxon>
        <taxon>Cytophagia</taxon>
        <taxon>Cytophagales</taxon>
        <taxon>Cyclobacteriaceae</taxon>
        <taxon>Algoriphagus</taxon>
    </lineage>
</organism>
<comment type="similarity">
    <text evidence="2 6">Belongs to the transposase mutator family.</text>
</comment>
<sequence>MKEQESAFKKKVLKQFLSGDNLFRKDGALAPILKEFLEEALHAEMEEHLRDEENGWSSGNKRNGTGNKIVKSNLGEVTIETPQDRKSGFEPKIVKKRQRILADSLEDQIRPVWHGRQYVGYISPYPGDVYTEVSTEVISGITDRVVPKVKEWQSRPLEDVYCIVWLDAMHFKVREDGKVRHKALYNVLGINK</sequence>
<keyword evidence="9" id="KW-1185">Reference proteome</keyword>
<dbReference type="GO" id="GO:0003677">
    <property type="term" value="F:DNA binding"/>
    <property type="evidence" value="ECO:0007669"/>
    <property type="project" value="UniProtKB-UniRule"/>
</dbReference>
<keyword evidence="5 6" id="KW-0233">DNA recombination</keyword>
<accession>A0A1H5U980</accession>
<dbReference type="Proteomes" id="UP000236736">
    <property type="component" value="Unassembled WGS sequence"/>
</dbReference>
<name>A0A1H5U980_9BACT</name>
<feature type="compositionally biased region" description="Polar residues" evidence="7">
    <location>
        <begin position="55"/>
        <end position="66"/>
    </location>
</feature>
<gene>
    <name evidence="8" type="ORF">SAMN03080598_01127</name>
</gene>